<dbReference type="InterPro" id="IPR008622">
    <property type="entry name" value="FliT"/>
</dbReference>
<keyword evidence="8" id="KW-0969">Cilium</keyword>
<dbReference type="Pfam" id="PF05400">
    <property type="entry name" value="FliT"/>
    <property type="match status" value="1"/>
</dbReference>
<dbReference type="AlphaFoldDB" id="A0A7S8CCU5"/>
<evidence type="ECO:0000313" key="9">
    <source>
        <dbReference type="Proteomes" id="UP000593626"/>
    </source>
</evidence>
<organism evidence="8 9">
    <name type="scientific">Mangrovibacillus cuniculi</name>
    <dbReference type="NCBI Taxonomy" id="2593652"/>
    <lineage>
        <taxon>Bacteria</taxon>
        <taxon>Bacillati</taxon>
        <taxon>Bacillota</taxon>
        <taxon>Bacilli</taxon>
        <taxon>Bacillales</taxon>
        <taxon>Bacillaceae</taxon>
        <taxon>Mangrovibacillus</taxon>
    </lineage>
</organism>
<keyword evidence="8" id="KW-0966">Cell projection</keyword>
<dbReference type="RefSeq" id="WP_239672171.1">
    <property type="nucleotide sequence ID" value="NZ_CP049742.1"/>
</dbReference>
<evidence type="ECO:0000256" key="6">
    <source>
        <dbReference type="ARBA" id="ARBA00093785"/>
    </source>
</evidence>
<keyword evidence="2" id="KW-0963">Cytoplasm</keyword>
<keyword evidence="4" id="KW-0143">Chaperone</keyword>
<evidence type="ECO:0000256" key="5">
    <source>
        <dbReference type="ARBA" id="ARBA00093765"/>
    </source>
</evidence>
<evidence type="ECO:0000313" key="8">
    <source>
        <dbReference type="EMBL" id="QPC47501.1"/>
    </source>
</evidence>
<reference evidence="8 9" key="1">
    <citation type="submission" date="2019-07" db="EMBL/GenBank/DDBJ databases">
        <title>Genome sequence of 2 isolates from Red Sea Mangroves.</title>
        <authorList>
            <person name="Sefrji F."/>
            <person name="Michoud G."/>
            <person name="Merlino G."/>
            <person name="Daffonchio D."/>
        </authorList>
    </citation>
    <scope>NUCLEOTIDE SEQUENCE [LARGE SCALE GENOMIC DNA]</scope>
    <source>
        <strain evidence="8 9">R1DC41</strain>
    </source>
</reference>
<dbReference type="KEGG" id="mcui:G8O30_11360"/>
<evidence type="ECO:0000256" key="1">
    <source>
        <dbReference type="ARBA" id="ARBA00004514"/>
    </source>
</evidence>
<keyword evidence="9" id="KW-1185">Reference proteome</keyword>
<evidence type="ECO:0000256" key="4">
    <source>
        <dbReference type="ARBA" id="ARBA00023186"/>
    </source>
</evidence>
<accession>A0A7S8CCU5</accession>
<dbReference type="Proteomes" id="UP000593626">
    <property type="component" value="Chromosome"/>
</dbReference>
<evidence type="ECO:0000256" key="7">
    <source>
        <dbReference type="ARBA" id="ARBA00093797"/>
    </source>
</evidence>
<dbReference type="EMBL" id="CP049742">
    <property type="protein sequence ID" value="QPC47501.1"/>
    <property type="molecule type" value="Genomic_DNA"/>
</dbReference>
<comment type="subcellular location">
    <subcellularLocation>
        <location evidence="1">Cytoplasm</location>
        <location evidence="1">Cytosol</location>
    </subcellularLocation>
</comment>
<keyword evidence="8" id="KW-0282">Flagellum</keyword>
<sequence length="118" mass="13753">MVRLEIQSCLDVTEKLLVTLNGQQGDKERTETIEEVNRLLTLRQELLPSLQPPFTAEEKEIGQKIVKMNQSIDTNLSEWKLSIQRDINGFSKKKTSITKYADPYRNVQFDGMFYDKKK</sequence>
<name>A0A7S8CCU5_9BACI</name>
<keyword evidence="3" id="KW-1005">Bacterial flagellum biogenesis</keyword>
<evidence type="ECO:0000256" key="2">
    <source>
        <dbReference type="ARBA" id="ARBA00022490"/>
    </source>
</evidence>
<comment type="function">
    <text evidence="5">May act as an export chaperone for the filament capping protein FliD.</text>
</comment>
<gene>
    <name evidence="8" type="ORF">G8O30_11360</name>
</gene>
<comment type="similarity">
    <text evidence="6">Belongs to the bacillales FliT family.</text>
</comment>
<evidence type="ECO:0000256" key="3">
    <source>
        <dbReference type="ARBA" id="ARBA00022795"/>
    </source>
</evidence>
<protein>
    <recommendedName>
        <fullName evidence="7">Flagellar protein FliT</fullName>
    </recommendedName>
</protein>
<proteinExistence type="inferred from homology"/>